<organism evidence="1 2">
    <name type="scientific">Crenobacter oryzisoli</name>
    <dbReference type="NCBI Taxonomy" id="3056844"/>
    <lineage>
        <taxon>Bacteria</taxon>
        <taxon>Pseudomonadati</taxon>
        <taxon>Pseudomonadota</taxon>
        <taxon>Betaproteobacteria</taxon>
        <taxon>Neisseriales</taxon>
        <taxon>Neisseriaceae</taxon>
        <taxon>Crenobacter</taxon>
    </lineage>
</organism>
<dbReference type="EMBL" id="JAUEDK010000001">
    <property type="protein sequence ID" value="MDN0073470.1"/>
    <property type="molecule type" value="Genomic_DNA"/>
</dbReference>
<dbReference type="RefSeq" id="WP_289827992.1">
    <property type="nucleotide sequence ID" value="NZ_JAUEDK010000001.1"/>
</dbReference>
<evidence type="ECO:0000313" key="2">
    <source>
        <dbReference type="Proteomes" id="UP001168540"/>
    </source>
</evidence>
<gene>
    <name evidence="1" type="ORF">QU481_00965</name>
</gene>
<accession>A0ABT7XI59</accession>
<dbReference type="Pfam" id="PF12085">
    <property type="entry name" value="DUF3562"/>
    <property type="match status" value="1"/>
</dbReference>
<reference evidence="1" key="1">
    <citation type="submission" date="2023-06" db="EMBL/GenBank/DDBJ databases">
        <authorList>
            <person name="Zhang S."/>
        </authorList>
    </citation>
    <scope>NUCLEOTIDE SEQUENCE</scope>
    <source>
        <strain evidence="1">SG2303</strain>
    </source>
</reference>
<proteinExistence type="predicted"/>
<comment type="caution">
    <text evidence="1">The sequence shown here is derived from an EMBL/GenBank/DDBJ whole genome shotgun (WGS) entry which is preliminary data.</text>
</comment>
<sequence>MNIRNRQHEVHEIALQTGTPEEEVSQLYEEALSYLAADAVVKDYLLLLASKHVRQTLKNRHCLARVKLSWWSSDE</sequence>
<name>A0ABT7XI59_9NEIS</name>
<keyword evidence="2" id="KW-1185">Reference proteome</keyword>
<protein>
    <submittedName>
        <fullName evidence="1">DUF3562 domain-containing protein</fullName>
    </submittedName>
</protein>
<evidence type="ECO:0000313" key="1">
    <source>
        <dbReference type="EMBL" id="MDN0073470.1"/>
    </source>
</evidence>
<dbReference type="Proteomes" id="UP001168540">
    <property type="component" value="Unassembled WGS sequence"/>
</dbReference>
<dbReference type="InterPro" id="IPR021945">
    <property type="entry name" value="DUF3562"/>
</dbReference>